<organism evidence="2 3">
    <name type="scientific">Laccaria amethystina LaAM-08-1</name>
    <dbReference type="NCBI Taxonomy" id="1095629"/>
    <lineage>
        <taxon>Eukaryota</taxon>
        <taxon>Fungi</taxon>
        <taxon>Dikarya</taxon>
        <taxon>Basidiomycota</taxon>
        <taxon>Agaricomycotina</taxon>
        <taxon>Agaricomycetes</taxon>
        <taxon>Agaricomycetidae</taxon>
        <taxon>Agaricales</taxon>
        <taxon>Agaricineae</taxon>
        <taxon>Hydnangiaceae</taxon>
        <taxon>Laccaria</taxon>
    </lineage>
</organism>
<dbReference type="STRING" id="1095629.A0A0C9WGV4"/>
<dbReference type="AlphaFoldDB" id="A0A0C9WGV4"/>
<dbReference type="OrthoDB" id="3160134at2759"/>
<evidence type="ECO:0000313" key="2">
    <source>
        <dbReference type="EMBL" id="KIJ90099.1"/>
    </source>
</evidence>
<reference evidence="2 3" key="1">
    <citation type="submission" date="2014-04" db="EMBL/GenBank/DDBJ databases">
        <authorList>
            <consortium name="DOE Joint Genome Institute"/>
            <person name="Kuo A."/>
            <person name="Kohler A."/>
            <person name="Nagy L.G."/>
            <person name="Floudas D."/>
            <person name="Copeland A."/>
            <person name="Barry K.W."/>
            <person name="Cichocki N."/>
            <person name="Veneault-Fourrey C."/>
            <person name="LaButti K."/>
            <person name="Lindquist E.A."/>
            <person name="Lipzen A."/>
            <person name="Lundell T."/>
            <person name="Morin E."/>
            <person name="Murat C."/>
            <person name="Sun H."/>
            <person name="Tunlid A."/>
            <person name="Henrissat B."/>
            <person name="Grigoriev I.V."/>
            <person name="Hibbett D.S."/>
            <person name="Martin F."/>
            <person name="Nordberg H.P."/>
            <person name="Cantor M.N."/>
            <person name="Hua S.X."/>
        </authorList>
    </citation>
    <scope>NUCLEOTIDE SEQUENCE [LARGE SCALE GENOMIC DNA]</scope>
    <source>
        <strain evidence="2 3">LaAM-08-1</strain>
    </source>
</reference>
<name>A0A0C9WGV4_9AGAR</name>
<sequence>MPEGGGVESSNAPNNVRPNALELGPRKKPCLTDPLVHHGRHFGRTVHALCNIHTLLTNGVLRLVELADRPAESFTTEERREHGVFLLLLQSVPGLEERLLNGSEEDFAHVGELLRKGASGARGDDTKSLKGAVLDWITPKGQALIPPLSRNIKSDRGFNHERTGALLCPAGLDWSNQDIKEKLRSGELAVSGDQWPIFLYAGYTYDPEDPWNGLLRSTLLVCAFKHVFTSPSSVDREPKATRSGNARLHGMTRVTPGSIAYIATQVRFSLSASPVFSRTDTATDSEKFYTSLLELLDDPAEKQEANALFVWWNRQVFPSYSSAQRTITKDSAFAKIKEKRRALIQSAIDDSSP</sequence>
<evidence type="ECO:0000256" key="1">
    <source>
        <dbReference type="SAM" id="MobiDB-lite"/>
    </source>
</evidence>
<dbReference type="Pfam" id="PF20414">
    <property type="entry name" value="DUF6698"/>
    <property type="match status" value="1"/>
</dbReference>
<dbReference type="InterPro" id="IPR046521">
    <property type="entry name" value="DUF6698"/>
</dbReference>
<keyword evidence="3" id="KW-1185">Reference proteome</keyword>
<reference evidence="3" key="2">
    <citation type="submission" date="2015-01" db="EMBL/GenBank/DDBJ databases">
        <title>Evolutionary Origins and Diversification of the Mycorrhizal Mutualists.</title>
        <authorList>
            <consortium name="DOE Joint Genome Institute"/>
            <consortium name="Mycorrhizal Genomics Consortium"/>
            <person name="Kohler A."/>
            <person name="Kuo A."/>
            <person name="Nagy L.G."/>
            <person name="Floudas D."/>
            <person name="Copeland A."/>
            <person name="Barry K.W."/>
            <person name="Cichocki N."/>
            <person name="Veneault-Fourrey C."/>
            <person name="LaButti K."/>
            <person name="Lindquist E.A."/>
            <person name="Lipzen A."/>
            <person name="Lundell T."/>
            <person name="Morin E."/>
            <person name="Murat C."/>
            <person name="Riley R."/>
            <person name="Ohm R."/>
            <person name="Sun H."/>
            <person name="Tunlid A."/>
            <person name="Henrissat B."/>
            <person name="Grigoriev I.V."/>
            <person name="Hibbett D.S."/>
            <person name="Martin F."/>
        </authorList>
    </citation>
    <scope>NUCLEOTIDE SEQUENCE [LARGE SCALE GENOMIC DNA]</scope>
    <source>
        <strain evidence="3">LaAM-08-1</strain>
    </source>
</reference>
<proteinExistence type="predicted"/>
<gene>
    <name evidence="2" type="ORF">K443DRAFT_117100</name>
</gene>
<feature type="compositionally biased region" description="Polar residues" evidence="1">
    <location>
        <begin position="8"/>
        <end position="17"/>
    </location>
</feature>
<dbReference type="HOGENOM" id="CLU_035918_3_1_1"/>
<dbReference type="Proteomes" id="UP000054477">
    <property type="component" value="Unassembled WGS sequence"/>
</dbReference>
<dbReference type="EMBL" id="KN839288">
    <property type="protein sequence ID" value="KIJ90099.1"/>
    <property type="molecule type" value="Genomic_DNA"/>
</dbReference>
<protein>
    <submittedName>
        <fullName evidence="2">Uncharacterized protein</fullName>
    </submittedName>
</protein>
<feature type="region of interest" description="Disordered" evidence="1">
    <location>
        <begin position="1"/>
        <end position="25"/>
    </location>
</feature>
<accession>A0A0C9WGV4</accession>
<evidence type="ECO:0000313" key="3">
    <source>
        <dbReference type="Proteomes" id="UP000054477"/>
    </source>
</evidence>